<proteinExistence type="predicted"/>
<sequence length="38" mass="4396">MVYVHGTSMSIEFTRLMNFAFADLGGRRKCFETKVKHS</sequence>
<protein>
    <submittedName>
        <fullName evidence="1">Uncharacterized protein</fullName>
    </submittedName>
</protein>
<accession>A0A242MKG1</accession>
<evidence type="ECO:0000313" key="2">
    <source>
        <dbReference type="Proteomes" id="UP000195221"/>
    </source>
</evidence>
<evidence type="ECO:0000313" key="1">
    <source>
        <dbReference type="EMBL" id="OTP71453.1"/>
    </source>
</evidence>
<organism evidence="1 2">
    <name type="scientific">Caballeronia sordidicola</name>
    <name type="common">Burkholderia sordidicola</name>
    <dbReference type="NCBI Taxonomy" id="196367"/>
    <lineage>
        <taxon>Bacteria</taxon>
        <taxon>Pseudomonadati</taxon>
        <taxon>Pseudomonadota</taxon>
        <taxon>Betaproteobacteria</taxon>
        <taxon>Burkholderiales</taxon>
        <taxon>Burkholderiaceae</taxon>
        <taxon>Caballeronia</taxon>
    </lineage>
</organism>
<dbReference type="EMBL" id="NBTZ01000101">
    <property type="protein sequence ID" value="OTP71453.1"/>
    <property type="molecule type" value="Genomic_DNA"/>
</dbReference>
<reference evidence="1 2" key="1">
    <citation type="submission" date="2017-03" db="EMBL/GenBank/DDBJ databases">
        <title>Genome analysis of strain PAMC 26577.</title>
        <authorList>
            <person name="Oh H.-M."/>
            <person name="Yang J.-A."/>
        </authorList>
    </citation>
    <scope>NUCLEOTIDE SEQUENCE [LARGE SCALE GENOMIC DNA]</scope>
    <source>
        <strain evidence="1 2">PAMC 26577</strain>
    </source>
</reference>
<comment type="caution">
    <text evidence="1">The sequence shown here is derived from an EMBL/GenBank/DDBJ whole genome shotgun (WGS) entry which is preliminary data.</text>
</comment>
<name>A0A242MKG1_CABSO</name>
<dbReference type="AlphaFoldDB" id="A0A242MKG1"/>
<dbReference type="Proteomes" id="UP000195221">
    <property type="component" value="Unassembled WGS sequence"/>
</dbReference>
<gene>
    <name evidence="1" type="ORF">PAMC26577_23670</name>
</gene>